<reference evidence="11" key="1">
    <citation type="submission" date="2020-05" db="EMBL/GenBank/DDBJ databases">
        <title>WGS assembly of Panicum virgatum.</title>
        <authorList>
            <person name="Lovell J.T."/>
            <person name="Jenkins J."/>
            <person name="Shu S."/>
            <person name="Juenger T.E."/>
            <person name="Schmutz J."/>
        </authorList>
    </citation>
    <scope>NUCLEOTIDE SEQUENCE</scope>
    <source>
        <strain evidence="11">AP13</strain>
    </source>
</reference>
<evidence type="ECO:0000256" key="8">
    <source>
        <dbReference type="RuleBase" id="RU361277"/>
    </source>
</evidence>
<keyword evidence="6" id="KW-0560">Oxidoreductase</keyword>
<dbReference type="SUPFAM" id="SSF50129">
    <property type="entry name" value="GroES-like"/>
    <property type="match status" value="1"/>
</dbReference>
<keyword evidence="12" id="KW-1185">Reference proteome</keyword>
<dbReference type="Pfam" id="PF00107">
    <property type="entry name" value="ADH_zinc_N"/>
    <property type="match status" value="1"/>
</dbReference>
<dbReference type="InterPro" id="IPR036291">
    <property type="entry name" value="NAD(P)-bd_dom_sf"/>
</dbReference>
<dbReference type="CDD" id="cd05285">
    <property type="entry name" value="sorbitol_DH"/>
    <property type="match status" value="1"/>
</dbReference>
<dbReference type="PANTHER" id="PTHR43161">
    <property type="entry name" value="SORBITOL DEHYDROGENASE"/>
    <property type="match status" value="1"/>
</dbReference>
<dbReference type="SUPFAM" id="SSF51735">
    <property type="entry name" value="NAD(P)-binding Rossmann-fold domains"/>
    <property type="match status" value="1"/>
</dbReference>
<dbReference type="InterPro" id="IPR045306">
    <property type="entry name" value="SDH-like"/>
</dbReference>
<evidence type="ECO:0000256" key="7">
    <source>
        <dbReference type="ARBA" id="ARBA00023027"/>
    </source>
</evidence>
<dbReference type="FunFam" id="3.40.50.720:FF:000068">
    <property type="entry name" value="Sorbitol dehydrogenase"/>
    <property type="match status" value="1"/>
</dbReference>
<dbReference type="Gene3D" id="3.40.50.720">
    <property type="entry name" value="NAD(P)-binding Rossmann-like Domain"/>
    <property type="match status" value="1"/>
</dbReference>
<evidence type="ECO:0000313" key="12">
    <source>
        <dbReference type="Proteomes" id="UP000823388"/>
    </source>
</evidence>
<dbReference type="Pfam" id="PF08240">
    <property type="entry name" value="ADH_N"/>
    <property type="match status" value="1"/>
</dbReference>
<dbReference type="PROSITE" id="PS00059">
    <property type="entry name" value="ADH_ZINC"/>
    <property type="match status" value="1"/>
</dbReference>
<proteinExistence type="inferred from homology"/>
<evidence type="ECO:0000256" key="3">
    <source>
        <dbReference type="ARBA" id="ARBA00011738"/>
    </source>
</evidence>
<protein>
    <recommendedName>
        <fullName evidence="13">Sorbitol dehydrogenase</fullName>
    </recommendedName>
</protein>
<keyword evidence="5 8" id="KW-0862">Zinc</keyword>
<organism evidence="11 12">
    <name type="scientific">Panicum virgatum</name>
    <name type="common">Blackwell switchgrass</name>
    <dbReference type="NCBI Taxonomy" id="38727"/>
    <lineage>
        <taxon>Eukaryota</taxon>
        <taxon>Viridiplantae</taxon>
        <taxon>Streptophyta</taxon>
        <taxon>Embryophyta</taxon>
        <taxon>Tracheophyta</taxon>
        <taxon>Spermatophyta</taxon>
        <taxon>Magnoliopsida</taxon>
        <taxon>Liliopsida</taxon>
        <taxon>Poales</taxon>
        <taxon>Poaceae</taxon>
        <taxon>PACMAD clade</taxon>
        <taxon>Panicoideae</taxon>
        <taxon>Panicodae</taxon>
        <taxon>Paniceae</taxon>
        <taxon>Panicinae</taxon>
        <taxon>Panicum</taxon>
        <taxon>Panicum sect. Hiantes</taxon>
    </lineage>
</organism>
<dbReference type="InterPro" id="IPR011032">
    <property type="entry name" value="GroES-like_sf"/>
</dbReference>
<dbReference type="InterPro" id="IPR013149">
    <property type="entry name" value="ADH-like_C"/>
</dbReference>
<keyword evidence="7" id="KW-0520">NAD</keyword>
<gene>
    <name evidence="11" type="ORF">PVAP13_6KG386600</name>
</gene>
<evidence type="ECO:0000256" key="4">
    <source>
        <dbReference type="ARBA" id="ARBA00022723"/>
    </source>
</evidence>
<comment type="cofactor">
    <cofactor evidence="1 8">
        <name>Zn(2+)</name>
        <dbReference type="ChEBI" id="CHEBI:29105"/>
    </cofactor>
</comment>
<name>A0A8T0RE30_PANVG</name>
<evidence type="ECO:0000256" key="1">
    <source>
        <dbReference type="ARBA" id="ARBA00001947"/>
    </source>
</evidence>
<feature type="domain" description="Alcohol dehydrogenase-like C-terminal" evidence="9">
    <location>
        <begin position="146"/>
        <end position="272"/>
    </location>
</feature>
<dbReference type="InterPro" id="IPR013154">
    <property type="entry name" value="ADH-like_N"/>
</dbReference>
<feature type="domain" description="Alcohol dehydrogenase-like N-terminal" evidence="10">
    <location>
        <begin position="1"/>
        <end position="107"/>
    </location>
</feature>
<dbReference type="InterPro" id="IPR002328">
    <property type="entry name" value="ADH_Zn_CS"/>
</dbReference>
<keyword evidence="4 8" id="KW-0479">Metal-binding</keyword>
<dbReference type="Proteomes" id="UP000823388">
    <property type="component" value="Chromosome 6K"/>
</dbReference>
<evidence type="ECO:0000256" key="2">
    <source>
        <dbReference type="ARBA" id="ARBA00008072"/>
    </source>
</evidence>
<evidence type="ECO:0000313" key="11">
    <source>
        <dbReference type="EMBL" id="KAG2583724.1"/>
    </source>
</evidence>
<sequence length="316" mass="33404">MKAVGICGSDVHYFREMRIAHLVVEEPMVIGHECAGMIEEVGSGVKHLAAGDRVALEPGISCRRCHRCKGGRYNLCEDMKFLATPPVHGSLANQVVHPADLCFKLPDGVSLEEGAMCEPLSVGVHACRRGGVGPETAAVLIMGAGPIGLAALLAARAFGAPRVAIVDVDEHRLAVARSLGADAAVPVSTRPEDAAEEVARIRAALGGAEIDVSLDCAGFSKTVATRPGGRVCLVGMGHSEMTVPLTSAAIREVDVVGVFRYRDTWPLCIELLRSGKVDVRPLITHRFGFSQQEVEKAFEVSAGPRSHQGHVQPLGS</sequence>
<evidence type="ECO:0000256" key="5">
    <source>
        <dbReference type="ARBA" id="ARBA00022833"/>
    </source>
</evidence>
<accession>A0A8T0RE30</accession>
<evidence type="ECO:0000259" key="9">
    <source>
        <dbReference type="Pfam" id="PF00107"/>
    </source>
</evidence>
<dbReference type="EMBL" id="CM029047">
    <property type="protein sequence ID" value="KAG2583724.1"/>
    <property type="molecule type" value="Genomic_DNA"/>
</dbReference>
<evidence type="ECO:0000256" key="6">
    <source>
        <dbReference type="ARBA" id="ARBA00023002"/>
    </source>
</evidence>
<comment type="subunit">
    <text evidence="3">Homodimer.</text>
</comment>
<evidence type="ECO:0008006" key="13">
    <source>
        <dbReference type="Google" id="ProtNLM"/>
    </source>
</evidence>
<comment type="caution">
    <text evidence="11">The sequence shown here is derived from an EMBL/GenBank/DDBJ whole genome shotgun (WGS) entry which is preliminary data.</text>
</comment>
<dbReference type="GO" id="GO:0016616">
    <property type="term" value="F:oxidoreductase activity, acting on the CH-OH group of donors, NAD or NADP as acceptor"/>
    <property type="evidence" value="ECO:0007669"/>
    <property type="project" value="InterPro"/>
</dbReference>
<dbReference type="AlphaFoldDB" id="A0A8T0RE30"/>
<evidence type="ECO:0000259" key="10">
    <source>
        <dbReference type="Pfam" id="PF08240"/>
    </source>
</evidence>
<dbReference type="GO" id="GO:0008270">
    <property type="term" value="F:zinc ion binding"/>
    <property type="evidence" value="ECO:0007669"/>
    <property type="project" value="InterPro"/>
</dbReference>
<comment type="similarity">
    <text evidence="2 8">Belongs to the zinc-containing alcohol dehydrogenase family.</text>
</comment>
<dbReference type="Gene3D" id="3.90.180.10">
    <property type="entry name" value="Medium-chain alcohol dehydrogenases, catalytic domain"/>
    <property type="match status" value="1"/>
</dbReference>
<dbReference type="PANTHER" id="PTHR43161:SF9">
    <property type="entry name" value="SORBITOL DEHYDROGENASE"/>
    <property type="match status" value="1"/>
</dbReference>